<proteinExistence type="predicted"/>
<evidence type="ECO:0000256" key="1">
    <source>
        <dbReference type="SAM" id="MobiDB-lite"/>
    </source>
</evidence>
<keyword evidence="3" id="KW-1185">Reference proteome</keyword>
<feature type="region of interest" description="Disordered" evidence="1">
    <location>
        <begin position="60"/>
        <end position="90"/>
    </location>
</feature>
<protein>
    <recommendedName>
        <fullName evidence="4">Pressure-regulated protein</fullName>
    </recommendedName>
</protein>
<organism evidence="2 3">
    <name type="scientific">Microbulbifer donghaiensis</name>
    <dbReference type="NCBI Taxonomy" id="494016"/>
    <lineage>
        <taxon>Bacteria</taxon>
        <taxon>Pseudomonadati</taxon>
        <taxon>Pseudomonadota</taxon>
        <taxon>Gammaproteobacteria</taxon>
        <taxon>Cellvibrionales</taxon>
        <taxon>Microbulbiferaceae</taxon>
        <taxon>Microbulbifer</taxon>
    </lineage>
</organism>
<evidence type="ECO:0008006" key="4">
    <source>
        <dbReference type="Google" id="ProtNLM"/>
    </source>
</evidence>
<dbReference type="EMBL" id="FQVA01000011">
    <property type="protein sequence ID" value="SHG26911.1"/>
    <property type="molecule type" value="Genomic_DNA"/>
</dbReference>
<dbReference type="STRING" id="494016.SAMN04487965_3658"/>
<evidence type="ECO:0000313" key="3">
    <source>
        <dbReference type="Proteomes" id="UP000184170"/>
    </source>
</evidence>
<evidence type="ECO:0000313" key="2">
    <source>
        <dbReference type="EMBL" id="SHG26911.1"/>
    </source>
</evidence>
<dbReference type="OrthoDB" id="9799128at2"/>
<gene>
    <name evidence="2" type="ORF">SAMN04487965_3658</name>
</gene>
<dbReference type="AlphaFoldDB" id="A0A1M5IF76"/>
<dbReference type="InterPro" id="IPR021948">
    <property type="entry name" value="DUF3565"/>
</dbReference>
<dbReference type="Pfam" id="PF12088">
    <property type="entry name" value="DUF3565"/>
    <property type="match status" value="1"/>
</dbReference>
<dbReference type="RefSeq" id="WP_084536280.1">
    <property type="nucleotide sequence ID" value="NZ_FQVA01000011.1"/>
</dbReference>
<sequence length="90" mass="10473">MQQPITGYHRDEEEHWVAELACGHNQHVRHDPPWQNRPWVVSESGRAEMLGYFLNCKKCDQGAPRDNEAAPPDRDVGRHDQNRSDEVQDK</sequence>
<accession>A0A1M5IF76</accession>
<dbReference type="Proteomes" id="UP000184170">
    <property type="component" value="Unassembled WGS sequence"/>
</dbReference>
<name>A0A1M5IF76_9GAMM</name>
<reference evidence="3" key="1">
    <citation type="submission" date="2016-11" db="EMBL/GenBank/DDBJ databases">
        <authorList>
            <person name="Varghese N."/>
            <person name="Submissions S."/>
        </authorList>
    </citation>
    <scope>NUCLEOTIDE SEQUENCE [LARGE SCALE GENOMIC DNA]</scope>
    <source>
        <strain evidence="3">CGMCC 1.7063</strain>
    </source>
</reference>